<evidence type="ECO:0000313" key="3">
    <source>
        <dbReference type="Proteomes" id="UP000826775"/>
    </source>
</evidence>
<name>A0ABM7SHU3_9HELI</name>
<dbReference type="Pfam" id="PF05833">
    <property type="entry name" value="NFACT_N"/>
    <property type="match status" value="1"/>
</dbReference>
<keyword evidence="3" id="KW-1185">Reference proteome</keyword>
<protein>
    <submittedName>
        <fullName evidence="2">Uncharacterized protein</fullName>
    </submittedName>
</protein>
<evidence type="ECO:0000256" key="1">
    <source>
        <dbReference type="SAM" id="MobiDB-lite"/>
    </source>
</evidence>
<feature type="region of interest" description="Disordered" evidence="1">
    <location>
        <begin position="140"/>
        <end position="161"/>
    </location>
</feature>
<dbReference type="Proteomes" id="UP000826775">
    <property type="component" value="Chromosome"/>
</dbReference>
<proteinExistence type="predicted"/>
<sequence length="161" mass="18126">MISYALLNAFVKLLKEQSKITIRHAKQTLSLDTPNYPFKACMQKGTSHIYLDPTPLELSKTPFNLALERYASNAKILDCFLENEDRILKIVLECATSYKKVQSVLHLEFTGKHSNAILLDGQGLVLEALRFVSLEQSVRPAQKRPASPLEKPPLNAPHKRA</sequence>
<evidence type="ECO:0000313" key="2">
    <source>
        <dbReference type="EMBL" id="BCZ17314.1"/>
    </source>
</evidence>
<reference evidence="2 3" key="1">
    <citation type="submission" date="2021-07" db="EMBL/GenBank/DDBJ databases">
        <title>Novel Helicobacter sp. Isolated from a dog.</title>
        <authorList>
            <person name="Rimbara E."/>
            <person name="Suzuki M."/>
        </authorList>
    </citation>
    <scope>NUCLEOTIDE SEQUENCE [LARGE SCALE GENOMIC DNA]</scope>
    <source>
        <strain evidence="3">NHP19-003</strain>
    </source>
</reference>
<organism evidence="2 3">
    <name type="scientific">Helicobacter gastrocanis</name>
    <dbReference type="NCBI Taxonomy" id="2849641"/>
    <lineage>
        <taxon>Bacteria</taxon>
        <taxon>Pseudomonadati</taxon>
        <taxon>Campylobacterota</taxon>
        <taxon>Epsilonproteobacteria</taxon>
        <taxon>Campylobacterales</taxon>
        <taxon>Helicobacteraceae</taxon>
        <taxon>Helicobacter</taxon>
    </lineage>
</organism>
<gene>
    <name evidence="2" type="ORF">NHP190003_05960</name>
</gene>
<dbReference type="EMBL" id="AP024814">
    <property type="protein sequence ID" value="BCZ17314.1"/>
    <property type="molecule type" value="Genomic_DNA"/>
</dbReference>
<dbReference type="RefSeq" id="WP_260320652.1">
    <property type="nucleotide sequence ID" value="NZ_AP024814.1"/>
</dbReference>
<accession>A0ABM7SHU3</accession>
<dbReference type="Gene3D" id="2.30.310.10">
    <property type="entry name" value="ibrinogen binding protein from staphylococcus aureus domain"/>
    <property type="match status" value="1"/>
</dbReference>